<dbReference type="PANTHER" id="PTHR43179:SF12">
    <property type="entry name" value="GALACTOFURANOSYLTRANSFERASE GLFT2"/>
    <property type="match status" value="1"/>
</dbReference>
<reference evidence="5 6" key="1">
    <citation type="submission" date="2019-04" db="EMBL/GenBank/DDBJ databases">
        <authorList>
            <person name="Feng G."/>
            <person name="Zhang J."/>
            <person name="Zhu H."/>
        </authorList>
    </citation>
    <scope>NUCLEOTIDE SEQUENCE [LARGE SCALE GENOMIC DNA]</scope>
    <source>
        <strain evidence="5 6">JCM 19491</strain>
    </source>
</reference>
<dbReference type="InterPro" id="IPR001173">
    <property type="entry name" value="Glyco_trans_2-like"/>
</dbReference>
<evidence type="ECO:0000256" key="1">
    <source>
        <dbReference type="ARBA" id="ARBA00006739"/>
    </source>
</evidence>
<dbReference type="AlphaFoldDB" id="A0A4Z0MJV4"/>
<comment type="caution">
    <text evidence="5">The sequence shown here is derived from an EMBL/GenBank/DDBJ whole genome shotgun (WGS) entry which is preliminary data.</text>
</comment>
<evidence type="ECO:0000256" key="2">
    <source>
        <dbReference type="ARBA" id="ARBA00022676"/>
    </source>
</evidence>
<protein>
    <submittedName>
        <fullName evidence="5">Glycosyltransferase</fullName>
    </submittedName>
</protein>
<dbReference type="GO" id="GO:0016757">
    <property type="term" value="F:glycosyltransferase activity"/>
    <property type="evidence" value="ECO:0007669"/>
    <property type="project" value="UniProtKB-KW"/>
</dbReference>
<organism evidence="5 6">
    <name type="scientific">Hymenobacter wooponensis</name>
    <dbReference type="NCBI Taxonomy" id="1525360"/>
    <lineage>
        <taxon>Bacteria</taxon>
        <taxon>Pseudomonadati</taxon>
        <taxon>Bacteroidota</taxon>
        <taxon>Cytophagia</taxon>
        <taxon>Cytophagales</taxon>
        <taxon>Hymenobacteraceae</taxon>
        <taxon>Hymenobacter</taxon>
    </lineage>
</organism>
<name>A0A4Z0MJV4_9BACT</name>
<feature type="domain" description="Glycosyltransferase 2-like" evidence="4">
    <location>
        <begin position="24"/>
        <end position="188"/>
    </location>
</feature>
<proteinExistence type="inferred from homology"/>
<sequence>MSRIPASPPAIAPLETSVARPLWSVMIPVYNCANYLPETLHSVLQQQLPEHLMQIEVIDDASSDADVEEIVNRIGQGRVTYYRQPENVGSLHNFATSINRARGQLVHLLHGDDRVRPGFYQELGDLFEHYPEIGAAYCRFGYIDEVGKPKHDQSPEMQRPGILNNYLLRISENNRIQYAAIAVKREVYERLGAFFGTTYGEDWEMWVRIARNYPMGYTPSVLAEYRHHTNSISGNKHVYGEYLLDLATVMGHIQHHLPLSDREPVLKRSKKFYSHYAIRQANNLWHLRHDKDATFKYIRQVLHMHQDPVLYYKILKLLVKVAINKR</sequence>
<dbReference type="InterPro" id="IPR029044">
    <property type="entry name" value="Nucleotide-diphossugar_trans"/>
</dbReference>
<dbReference type="Pfam" id="PF00535">
    <property type="entry name" value="Glycos_transf_2"/>
    <property type="match status" value="1"/>
</dbReference>
<dbReference type="Proteomes" id="UP000298284">
    <property type="component" value="Unassembled WGS sequence"/>
</dbReference>
<dbReference type="PANTHER" id="PTHR43179">
    <property type="entry name" value="RHAMNOSYLTRANSFERASE WBBL"/>
    <property type="match status" value="1"/>
</dbReference>
<accession>A0A4Z0MJV4</accession>
<evidence type="ECO:0000259" key="4">
    <source>
        <dbReference type="Pfam" id="PF00535"/>
    </source>
</evidence>
<comment type="similarity">
    <text evidence="1">Belongs to the glycosyltransferase 2 family.</text>
</comment>
<keyword evidence="6" id="KW-1185">Reference proteome</keyword>
<gene>
    <name evidence="5" type="ORF">EU557_15540</name>
</gene>
<keyword evidence="3 5" id="KW-0808">Transferase</keyword>
<keyword evidence="2" id="KW-0328">Glycosyltransferase</keyword>
<dbReference type="SUPFAM" id="SSF53448">
    <property type="entry name" value="Nucleotide-diphospho-sugar transferases"/>
    <property type="match status" value="1"/>
</dbReference>
<evidence type="ECO:0000256" key="3">
    <source>
        <dbReference type="ARBA" id="ARBA00022679"/>
    </source>
</evidence>
<evidence type="ECO:0000313" key="5">
    <source>
        <dbReference type="EMBL" id="TGD79630.1"/>
    </source>
</evidence>
<dbReference type="EMBL" id="SRKZ01000004">
    <property type="protein sequence ID" value="TGD79630.1"/>
    <property type="molecule type" value="Genomic_DNA"/>
</dbReference>
<dbReference type="OrthoDB" id="9815829at2"/>
<dbReference type="Gene3D" id="3.90.550.10">
    <property type="entry name" value="Spore Coat Polysaccharide Biosynthesis Protein SpsA, Chain A"/>
    <property type="match status" value="1"/>
</dbReference>
<evidence type="ECO:0000313" key="6">
    <source>
        <dbReference type="Proteomes" id="UP000298284"/>
    </source>
</evidence>